<evidence type="ECO:0000256" key="7">
    <source>
        <dbReference type="SAM" id="MobiDB-lite"/>
    </source>
</evidence>
<feature type="domain" description="Thiolase N-terminal" evidence="8">
    <location>
        <begin position="8"/>
        <end position="244"/>
    </location>
</feature>
<dbReference type="InterPro" id="IPR020610">
    <property type="entry name" value="Thiolase_AS"/>
</dbReference>
<evidence type="ECO:0000313" key="11">
    <source>
        <dbReference type="Proteomes" id="UP001596455"/>
    </source>
</evidence>
<dbReference type="PIRSF" id="PIRSF000429">
    <property type="entry name" value="Ac-CoA_Ac_transf"/>
    <property type="match status" value="1"/>
</dbReference>
<evidence type="ECO:0000259" key="8">
    <source>
        <dbReference type="Pfam" id="PF00108"/>
    </source>
</evidence>
<evidence type="ECO:0000256" key="4">
    <source>
        <dbReference type="ARBA" id="ARBA00023315"/>
    </source>
</evidence>
<dbReference type="SUPFAM" id="SSF53901">
    <property type="entry name" value="Thiolase-like"/>
    <property type="match status" value="2"/>
</dbReference>
<dbReference type="PROSITE" id="PS00099">
    <property type="entry name" value="THIOLASE_3"/>
    <property type="match status" value="1"/>
</dbReference>
<organism evidence="10 11">
    <name type="scientific">Georgenia alba</name>
    <dbReference type="NCBI Taxonomy" id="2233858"/>
    <lineage>
        <taxon>Bacteria</taxon>
        <taxon>Bacillati</taxon>
        <taxon>Actinomycetota</taxon>
        <taxon>Actinomycetes</taxon>
        <taxon>Micrococcales</taxon>
        <taxon>Bogoriellaceae</taxon>
        <taxon>Georgenia</taxon>
    </lineage>
</organism>
<name>A0ABW2Q3G9_9MICO</name>
<evidence type="ECO:0000256" key="3">
    <source>
        <dbReference type="ARBA" id="ARBA00022679"/>
    </source>
</evidence>
<dbReference type="PANTHER" id="PTHR18919:SF107">
    <property type="entry name" value="ACETYL-COA ACETYLTRANSFERASE, CYTOSOLIC"/>
    <property type="match status" value="1"/>
</dbReference>
<dbReference type="Pfam" id="PF00108">
    <property type="entry name" value="Thiolase_N"/>
    <property type="match status" value="1"/>
</dbReference>
<dbReference type="PANTHER" id="PTHR18919">
    <property type="entry name" value="ACETYL-COA C-ACYLTRANSFERASE"/>
    <property type="match status" value="1"/>
</dbReference>
<gene>
    <name evidence="10" type="ORF">ACFQQL_02850</name>
</gene>
<dbReference type="EC" id="2.3.1.9" evidence="2"/>
<dbReference type="Proteomes" id="UP001596455">
    <property type="component" value="Unassembled WGS sequence"/>
</dbReference>
<keyword evidence="3 6" id="KW-0808">Transferase</keyword>
<sequence length="376" mass="37965">MTVPPTYLLDGVRVPFGRVGRALSGLSATDLGALPVAELLRRHPGLRPDVAVLGVVVQAGLGQNPARVAALAGGLEATVPALTLNSVCLASLETVCDAARRIAVGEGETYLVGGFDSMSATRRVGGDTDVVLHDGLLDAATGRSMGVVSDAVNAELGVTREDQDAWAHRSHVRAAESREFLRGETVPVPLPGGGTHTDDEGVRPGSSPEALAALAPAFGADGTITAGNASQTADGASAGLVVSATVAERAGATPLGRVVDWGFVAGPDTSLHLKPARAARLVLDRHGLRPSDVDVWEINEAFAGVAVAAARDLGLAEDVVNVHGGAVAVGHPLGASGFRLALTAARTLREHGGRHAVATLCGGGGQGLAVLLETVS</sequence>
<dbReference type="Pfam" id="PF02803">
    <property type="entry name" value="Thiolase_C"/>
    <property type="match status" value="1"/>
</dbReference>
<dbReference type="Gene3D" id="3.40.47.10">
    <property type="match status" value="1"/>
</dbReference>
<protein>
    <recommendedName>
        <fullName evidence="5">Probable acetyl-CoA acetyltransferase</fullName>
        <ecNumber evidence="2">2.3.1.9</ecNumber>
    </recommendedName>
</protein>
<dbReference type="RefSeq" id="WP_382391048.1">
    <property type="nucleotide sequence ID" value="NZ_JBHTCQ010000001.1"/>
</dbReference>
<evidence type="ECO:0000256" key="5">
    <source>
        <dbReference type="ARBA" id="ARBA00040529"/>
    </source>
</evidence>
<dbReference type="CDD" id="cd00751">
    <property type="entry name" value="thiolase"/>
    <property type="match status" value="1"/>
</dbReference>
<proteinExistence type="inferred from homology"/>
<accession>A0ABW2Q3G9</accession>
<dbReference type="EMBL" id="JBHTCQ010000001">
    <property type="protein sequence ID" value="MFC7404034.1"/>
    <property type="molecule type" value="Genomic_DNA"/>
</dbReference>
<feature type="domain" description="Thiolase C-terminal" evidence="9">
    <location>
        <begin position="253"/>
        <end position="373"/>
    </location>
</feature>
<evidence type="ECO:0000256" key="1">
    <source>
        <dbReference type="ARBA" id="ARBA00010982"/>
    </source>
</evidence>
<keyword evidence="4 6" id="KW-0012">Acyltransferase</keyword>
<evidence type="ECO:0000313" key="10">
    <source>
        <dbReference type="EMBL" id="MFC7404034.1"/>
    </source>
</evidence>
<dbReference type="PROSITE" id="PS00737">
    <property type="entry name" value="THIOLASE_2"/>
    <property type="match status" value="1"/>
</dbReference>
<keyword evidence="11" id="KW-1185">Reference proteome</keyword>
<comment type="similarity">
    <text evidence="1 6">Belongs to the thiolase-like superfamily. Thiolase family.</text>
</comment>
<dbReference type="InterPro" id="IPR002155">
    <property type="entry name" value="Thiolase"/>
</dbReference>
<dbReference type="InterPro" id="IPR020617">
    <property type="entry name" value="Thiolase_C"/>
</dbReference>
<dbReference type="InterPro" id="IPR016039">
    <property type="entry name" value="Thiolase-like"/>
</dbReference>
<feature type="region of interest" description="Disordered" evidence="7">
    <location>
        <begin position="184"/>
        <end position="205"/>
    </location>
</feature>
<evidence type="ECO:0000256" key="6">
    <source>
        <dbReference type="RuleBase" id="RU003557"/>
    </source>
</evidence>
<dbReference type="InterPro" id="IPR020613">
    <property type="entry name" value="Thiolase_CS"/>
</dbReference>
<dbReference type="InterPro" id="IPR020616">
    <property type="entry name" value="Thiolase_N"/>
</dbReference>
<reference evidence="11" key="1">
    <citation type="journal article" date="2019" name="Int. J. Syst. Evol. Microbiol.">
        <title>The Global Catalogue of Microorganisms (GCM) 10K type strain sequencing project: providing services to taxonomists for standard genome sequencing and annotation.</title>
        <authorList>
            <consortium name="The Broad Institute Genomics Platform"/>
            <consortium name="The Broad Institute Genome Sequencing Center for Infectious Disease"/>
            <person name="Wu L."/>
            <person name="Ma J."/>
        </authorList>
    </citation>
    <scope>NUCLEOTIDE SEQUENCE [LARGE SCALE GENOMIC DNA]</scope>
    <source>
        <strain evidence="11">JCM 1490</strain>
    </source>
</reference>
<dbReference type="NCBIfam" id="TIGR01930">
    <property type="entry name" value="AcCoA-C-Actrans"/>
    <property type="match status" value="1"/>
</dbReference>
<evidence type="ECO:0000259" key="9">
    <source>
        <dbReference type="Pfam" id="PF02803"/>
    </source>
</evidence>
<comment type="caution">
    <text evidence="10">The sequence shown here is derived from an EMBL/GenBank/DDBJ whole genome shotgun (WGS) entry which is preliminary data.</text>
</comment>
<evidence type="ECO:0000256" key="2">
    <source>
        <dbReference type="ARBA" id="ARBA00012705"/>
    </source>
</evidence>